<dbReference type="HOGENOM" id="CLU_1432310_0_0_6"/>
<comment type="caution">
    <text evidence="1">The sequence shown here is derived from an EMBL/GenBank/DDBJ whole genome shotgun (WGS) entry which is preliminary data.</text>
</comment>
<name>E8LLJ6_SUCHY</name>
<dbReference type="OrthoDB" id="5568695at2"/>
<keyword evidence="2" id="KW-1185">Reference proteome</keyword>
<evidence type="ECO:0000313" key="1">
    <source>
        <dbReference type="EMBL" id="EFY06616.1"/>
    </source>
</evidence>
<proteinExistence type="predicted"/>
<sequence>MLGNIVFFLKDEGYGFILGKNKIRYYFNIHNIYYSSPKENDEVLFTPKPRTSLKLSPTAENIHLVKPSNKHLSASQKLYGNTKKTQEKYIDLIKNTKVQCTKCGRYMIPYIIYRNDGLKRSICPFCGKTYKYFSPCFIATAVYKDHLANEVIALRRFRNEFLSTFFIGRIFIKLYYHYSPNLAKKIKNYKILQAILKPILNLVAYIYS</sequence>
<dbReference type="GO" id="GO:0008270">
    <property type="term" value="F:zinc ion binding"/>
    <property type="evidence" value="ECO:0007669"/>
    <property type="project" value="InterPro"/>
</dbReference>
<gene>
    <name evidence="1" type="ORF">HMPREF9444_01612</name>
</gene>
<dbReference type="NCBIfam" id="NF041770">
    <property type="entry name" value="CFI_box_CTERM"/>
    <property type="match status" value="1"/>
</dbReference>
<dbReference type="eggNOG" id="COG1278">
    <property type="taxonomic scope" value="Bacteria"/>
</dbReference>
<dbReference type="AlphaFoldDB" id="E8LLJ6"/>
<dbReference type="InterPro" id="IPR036174">
    <property type="entry name" value="Znf_Sec23_Sec24_sf"/>
</dbReference>
<organism evidence="1 2">
    <name type="scientific">Succinatimonas hippei (strain DSM 22608 / JCM 16073 / KCTC 15190 / YIT 12066)</name>
    <dbReference type="NCBI Taxonomy" id="762983"/>
    <lineage>
        <taxon>Bacteria</taxon>
        <taxon>Pseudomonadati</taxon>
        <taxon>Pseudomonadota</taxon>
        <taxon>Gammaproteobacteria</taxon>
        <taxon>Aeromonadales</taxon>
        <taxon>Succinivibrionaceae</taxon>
        <taxon>Succinatimonas</taxon>
    </lineage>
</organism>
<dbReference type="SUPFAM" id="SSF82919">
    <property type="entry name" value="Zn-finger domain of Sec23/24"/>
    <property type="match status" value="1"/>
</dbReference>
<dbReference type="EMBL" id="AEVO01000106">
    <property type="protein sequence ID" value="EFY06616.1"/>
    <property type="molecule type" value="Genomic_DNA"/>
</dbReference>
<dbReference type="GO" id="GO:0006886">
    <property type="term" value="P:intracellular protein transport"/>
    <property type="evidence" value="ECO:0007669"/>
    <property type="project" value="InterPro"/>
</dbReference>
<dbReference type="SUPFAM" id="SSF50249">
    <property type="entry name" value="Nucleic acid-binding proteins"/>
    <property type="match status" value="1"/>
</dbReference>
<dbReference type="GO" id="GO:0030127">
    <property type="term" value="C:COPII vesicle coat"/>
    <property type="evidence" value="ECO:0007669"/>
    <property type="project" value="InterPro"/>
</dbReference>
<accession>E8LLJ6</accession>
<dbReference type="GO" id="GO:0006888">
    <property type="term" value="P:endoplasmic reticulum to Golgi vesicle-mediated transport"/>
    <property type="evidence" value="ECO:0007669"/>
    <property type="project" value="InterPro"/>
</dbReference>
<protein>
    <submittedName>
        <fullName evidence="1">Uncharacterized protein</fullName>
    </submittedName>
</protein>
<evidence type="ECO:0000313" key="2">
    <source>
        <dbReference type="Proteomes" id="UP000018458"/>
    </source>
</evidence>
<dbReference type="STRING" id="762983.HMPREF9444_01612"/>
<dbReference type="RefSeq" id="WP_009143784.1">
    <property type="nucleotide sequence ID" value="NZ_GL831039.1"/>
</dbReference>
<dbReference type="Gene3D" id="2.40.50.140">
    <property type="entry name" value="Nucleic acid-binding proteins"/>
    <property type="match status" value="1"/>
</dbReference>
<dbReference type="InterPro" id="IPR012340">
    <property type="entry name" value="NA-bd_OB-fold"/>
</dbReference>
<dbReference type="InterPro" id="IPR049886">
    <property type="entry name" value="CFI_box_CTERM_dom"/>
</dbReference>
<reference evidence="1 2" key="1">
    <citation type="submission" date="2011-01" db="EMBL/GenBank/DDBJ databases">
        <authorList>
            <person name="Weinstock G."/>
            <person name="Sodergren E."/>
            <person name="Clifton S."/>
            <person name="Fulton L."/>
            <person name="Fulton B."/>
            <person name="Courtney L."/>
            <person name="Fronick C."/>
            <person name="Harrison M."/>
            <person name="Strong C."/>
            <person name="Farmer C."/>
            <person name="Delahaunty K."/>
            <person name="Markovic C."/>
            <person name="Hall O."/>
            <person name="Minx P."/>
            <person name="Tomlinson C."/>
            <person name="Mitreva M."/>
            <person name="Hou S."/>
            <person name="Chen J."/>
            <person name="Wollam A."/>
            <person name="Pepin K.H."/>
            <person name="Johnson M."/>
            <person name="Bhonagiri V."/>
            <person name="Zhang X."/>
            <person name="Suruliraj S."/>
            <person name="Warren W."/>
            <person name="Chinwalla A."/>
            <person name="Mardis E.R."/>
            <person name="Wilson R.K."/>
        </authorList>
    </citation>
    <scope>NUCLEOTIDE SEQUENCE [LARGE SCALE GENOMIC DNA]</scope>
    <source>
        <strain evidence="2">DSM 22608 / JCM 16073 / KCTC 15190 / YIT 12066</strain>
    </source>
</reference>
<dbReference type="Proteomes" id="UP000018458">
    <property type="component" value="Unassembled WGS sequence"/>
</dbReference>